<dbReference type="Pfam" id="PF04750">
    <property type="entry name" value="Far-17a_AIG1"/>
    <property type="match status" value="1"/>
</dbReference>
<name>A0AAD6XR80_9AGAR</name>
<dbReference type="AlphaFoldDB" id="A0AAD6XR80"/>
<feature type="transmembrane region" description="Helical" evidence="6">
    <location>
        <begin position="209"/>
        <end position="228"/>
    </location>
</feature>
<feature type="transmembrane region" description="Helical" evidence="6">
    <location>
        <begin position="170"/>
        <end position="189"/>
    </location>
</feature>
<dbReference type="PANTHER" id="PTHR12242:SF1">
    <property type="entry name" value="MYND-TYPE DOMAIN-CONTAINING PROTEIN"/>
    <property type="match status" value="1"/>
</dbReference>
<protein>
    <submittedName>
        <fullName evidence="7">Uncharacterized protein</fullName>
    </submittedName>
</protein>
<feature type="region of interest" description="Disordered" evidence="5">
    <location>
        <begin position="246"/>
        <end position="283"/>
    </location>
</feature>
<keyword evidence="8" id="KW-1185">Reference proteome</keyword>
<gene>
    <name evidence="7" type="ORF">B0H15DRAFT_947542</name>
</gene>
<feature type="compositionally biased region" description="Basic and acidic residues" evidence="5">
    <location>
        <begin position="246"/>
        <end position="269"/>
    </location>
</feature>
<evidence type="ECO:0000256" key="6">
    <source>
        <dbReference type="SAM" id="Phobius"/>
    </source>
</evidence>
<keyword evidence="4 6" id="KW-0472">Membrane</keyword>
<evidence type="ECO:0000313" key="8">
    <source>
        <dbReference type="Proteomes" id="UP001222325"/>
    </source>
</evidence>
<dbReference type="InterPro" id="IPR006838">
    <property type="entry name" value="ADTRP_AIG1"/>
</dbReference>
<reference evidence="7" key="1">
    <citation type="submission" date="2023-03" db="EMBL/GenBank/DDBJ databases">
        <title>Massive genome expansion in bonnet fungi (Mycena s.s.) driven by repeated elements and novel gene families across ecological guilds.</title>
        <authorList>
            <consortium name="Lawrence Berkeley National Laboratory"/>
            <person name="Harder C.B."/>
            <person name="Miyauchi S."/>
            <person name="Viragh M."/>
            <person name="Kuo A."/>
            <person name="Thoen E."/>
            <person name="Andreopoulos B."/>
            <person name="Lu D."/>
            <person name="Skrede I."/>
            <person name="Drula E."/>
            <person name="Henrissat B."/>
            <person name="Morin E."/>
            <person name="Kohler A."/>
            <person name="Barry K."/>
            <person name="LaButti K."/>
            <person name="Morin E."/>
            <person name="Salamov A."/>
            <person name="Lipzen A."/>
            <person name="Mereny Z."/>
            <person name="Hegedus B."/>
            <person name="Baldrian P."/>
            <person name="Stursova M."/>
            <person name="Weitz H."/>
            <person name="Taylor A."/>
            <person name="Grigoriev I.V."/>
            <person name="Nagy L.G."/>
            <person name="Martin F."/>
            <person name="Kauserud H."/>
        </authorList>
    </citation>
    <scope>NUCLEOTIDE SEQUENCE</scope>
    <source>
        <strain evidence="7">CBHHK173m</strain>
    </source>
</reference>
<dbReference type="EMBL" id="JARJCN010000016">
    <property type="protein sequence ID" value="KAJ7093418.1"/>
    <property type="molecule type" value="Genomic_DNA"/>
</dbReference>
<evidence type="ECO:0000313" key="7">
    <source>
        <dbReference type="EMBL" id="KAJ7093418.1"/>
    </source>
</evidence>
<sequence>MPLSWAQMGVASNKFDPSYAFVTSPFLPTSAFATLRIIFALYLLSALCVDFAFNVRDGNGESFLSYFTHLSYIGLTAYYIAAAVQTLAYARWGSYPLRSWGKGMQAAHVLLQSMAITFPFLVTVVFWALLASANTFATPSSAWSNISFHALNSAFALVELFLGRSPPAPLIALVVQLLCLAGYLGVAYITRATQGFYTYTFLDPQVQHAFLAAYIVGIAVGAVLVYFITRSVAMLRVRLTRRPEGIEGPRDMEKGRAAEDHEVEARHGTDIVARSSIERDRVE</sequence>
<accession>A0AAD6XR80</accession>
<evidence type="ECO:0000256" key="3">
    <source>
        <dbReference type="ARBA" id="ARBA00022989"/>
    </source>
</evidence>
<organism evidence="7 8">
    <name type="scientific">Mycena belliarum</name>
    <dbReference type="NCBI Taxonomy" id="1033014"/>
    <lineage>
        <taxon>Eukaryota</taxon>
        <taxon>Fungi</taxon>
        <taxon>Dikarya</taxon>
        <taxon>Basidiomycota</taxon>
        <taxon>Agaricomycotina</taxon>
        <taxon>Agaricomycetes</taxon>
        <taxon>Agaricomycetidae</taxon>
        <taxon>Agaricales</taxon>
        <taxon>Marasmiineae</taxon>
        <taxon>Mycenaceae</taxon>
        <taxon>Mycena</taxon>
    </lineage>
</organism>
<evidence type="ECO:0000256" key="4">
    <source>
        <dbReference type="ARBA" id="ARBA00023136"/>
    </source>
</evidence>
<keyword evidence="3 6" id="KW-1133">Transmembrane helix</keyword>
<feature type="transmembrane region" description="Helical" evidence="6">
    <location>
        <begin position="109"/>
        <end position="130"/>
    </location>
</feature>
<dbReference type="GO" id="GO:0012505">
    <property type="term" value="C:endomembrane system"/>
    <property type="evidence" value="ECO:0007669"/>
    <property type="project" value="UniProtKB-SubCell"/>
</dbReference>
<evidence type="ECO:0000256" key="5">
    <source>
        <dbReference type="SAM" id="MobiDB-lite"/>
    </source>
</evidence>
<comment type="caution">
    <text evidence="7">The sequence shown here is derived from an EMBL/GenBank/DDBJ whole genome shotgun (WGS) entry which is preliminary data.</text>
</comment>
<feature type="transmembrane region" description="Helical" evidence="6">
    <location>
        <begin position="66"/>
        <end position="88"/>
    </location>
</feature>
<evidence type="ECO:0000256" key="1">
    <source>
        <dbReference type="ARBA" id="ARBA00004127"/>
    </source>
</evidence>
<proteinExistence type="predicted"/>
<comment type="subcellular location">
    <subcellularLocation>
        <location evidence="1">Endomembrane system</location>
        <topology evidence="1">Multi-pass membrane protein</topology>
    </subcellularLocation>
</comment>
<feature type="transmembrane region" description="Helical" evidence="6">
    <location>
        <begin position="142"/>
        <end position="163"/>
    </location>
</feature>
<dbReference type="GO" id="GO:0016020">
    <property type="term" value="C:membrane"/>
    <property type="evidence" value="ECO:0007669"/>
    <property type="project" value="InterPro"/>
</dbReference>
<dbReference type="Proteomes" id="UP001222325">
    <property type="component" value="Unassembled WGS sequence"/>
</dbReference>
<dbReference type="PANTHER" id="PTHR12242">
    <property type="entry name" value="OS02G0130600 PROTEIN-RELATED"/>
    <property type="match status" value="1"/>
</dbReference>
<keyword evidence="2 6" id="KW-0812">Transmembrane</keyword>
<evidence type="ECO:0000256" key="2">
    <source>
        <dbReference type="ARBA" id="ARBA00022692"/>
    </source>
</evidence>